<name>A0A7W7RAM3_KITKI</name>
<dbReference type="EMBL" id="JACHJV010000003">
    <property type="protein sequence ID" value="MBB4928477.1"/>
    <property type="molecule type" value="Genomic_DNA"/>
</dbReference>
<sequence>MRVQLAACAGTVAFLPYAAMKLVWVSGGTFAGISGKELTSSPR</sequence>
<gene>
    <name evidence="1" type="ORF">FHR34_007574</name>
</gene>
<organism evidence="1 2">
    <name type="scientific">Kitasatospora kifunensis</name>
    <name type="common">Streptomyces kifunensis</name>
    <dbReference type="NCBI Taxonomy" id="58351"/>
    <lineage>
        <taxon>Bacteria</taxon>
        <taxon>Bacillati</taxon>
        <taxon>Actinomycetota</taxon>
        <taxon>Actinomycetes</taxon>
        <taxon>Kitasatosporales</taxon>
        <taxon>Streptomycetaceae</taxon>
        <taxon>Kitasatospora</taxon>
    </lineage>
</organism>
<keyword evidence="2" id="KW-1185">Reference proteome</keyword>
<accession>A0A7W7RAM3</accession>
<comment type="caution">
    <text evidence="1">The sequence shown here is derived from an EMBL/GenBank/DDBJ whole genome shotgun (WGS) entry which is preliminary data.</text>
</comment>
<proteinExistence type="predicted"/>
<protein>
    <submittedName>
        <fullName evidence="1">Uncharacterized protein</fullName>
    </submittedName>
</protein>
<dbReference type="AlphaFoldDB" id="A0A7W7RAM3"/>
<evidence type="ECO:0000313" key="2">
    <source>
        <dbReference type="Proteomes" id="UP000540506"/>
    </source>
</evidence>
<dbReference type="RefSeq" id="WP_281404230.1">
    <property type="nucleotide sequence ID" value="NZ_JACHJV010000003.1"/>
</dbReference>
<reference evidence="1 2" key="1">
    <citation type="submission" date="2020-08" db="EMBL/GenBank/DDBJ databases">
        <title>Sequencing the genomes of 1000 actinobacteria strains.</title>
        <authorList>
            <person name="Klenk H.-P."/>
        </authorList>
    </citation>
    <scope>NUCLEOTIDE SEQUENCE [LARGE SCALE GENOMIC DNA]</scope>
    <source>
        <strain evidence="1 2">DSM 41654</strain>
    </source>
</reference>
<evidence type="ECO:0000313" key="1">
    <source>
        <dbReference type="EMBL" id="MBB4928477.1"/>
    </source>
</evidence>
<dbReference type="Proteomes" id="UP000540506">
    <property type="component" value="Unassembled WGS sequence"/>
</dbReference>